<dbReference type="Proteomes" id="UP000596074">
    <property type="component" value="Chromosome"/>
</dbReference>
<keyword evidence="2 5" id="KW-0812">Transmembrane</keyword>
<feature type="transmembrane region" description="Helical" evidence="5">
    <location>
        <begin position="6"/>
        <end position="27"/>
    </location>
</feature>
<name>A0A9X7YQD9_9GAMM</name>
<dbReference type="SUPFAM" id="SSF103481">
    <property type="entry name" value="Multidrug resistance efflux transporter EmrE"/>
    <property type="match status" value="2"/>
</dbReference>
<dbReference type="RefSeq" id="WP_228344989.1">
    <property type="nucleotide sequence ID" value="NZ_CP046056.1"/>
</dbReference>
<feature type="transmembrane region" description="Helical" evidence="5">
    <location>
        <begin position="213"/>
        <end position="230"/>
    </location>
</feature>
<organism evidence="7 8">
    <name type="scientific">Venatoribacter cucullus</name>
    <dbReference type="NCBI Taxonomy" id="2661630"/>
    <lineage>
        <taxon>Bacteria</taxon>
        <taxon>Pseudomonadati</taxon>
        <taxon>Pseudomonadota</taxon>
        <taxon>Gammaproteobacteria</taxon>
        <taxon>Oceanospirillales</taxon>
        <taxon>Oceanospirillaceae</taxon>
        <taxon>Venatoribacter</taxon>
    </lineage>
</organism>
<feature type="transmembrane region" description="Helical" evidence="5">
    <location>
        <begin position="39"/>
        <end position="59"/>
    </location>
</feature>
<feature type="transmembrane region" description="Helical" evidence="5">
    <location>
        <begin position="87"/>
        <end position="115"/>
    </location>
</feature>
<feature type="transmembrane region" description="Helical" evidence="5">
    <location>
        <begin position="268"/>
        <end position="285"/>
    </location>
</feature>
<dbReference type="InterPro" id="IPR037185">
    <property type="entry name" value="EmrE-like"/>
</dbReference>
<keyword evidence="3 5" id="KW-1133">Transmembrane helix</keyword>
<gene>
    <name evidence="7" type="ORF">GJQ55_10790</name>
</gene>
<feature type="transmembrane region" description="Helical" evidence="5">
    <location>
        <begin position="181"/>
        <end position="201"/>
    </location>
</feature>
<dbReference type="AlphaFoldDB" id="A0A9X7YQD9"/>
<evidence type="ECO:0000256" key="1">
    <source>
        <dbReference type="ARBA" id="ARBA00004141"/>
    </source>
</evidence>
<dbReference type="InterPro" id="IPR000620">
    <property type="entry name" value="EamA_dom"/>
</dbReference>
<accession>A0A9X7YQD9</accession>
<dbReference type="PANTHER" id="PTHR22911">
    <property type="entry name" value="ACYL-MALONYL CONDENSING ENZYME-RELATED"/>
    <property type="match status" value="1"/>
</dbReference>
<feature type="domain" description="EamA" evidence="6">
    <location>
        <begin position="151"/>
        <end position="284"/>
    </location>
</feature>
<protein>
    <submittedName>
        <fullName evidence="7">EamA family transporter</fullName>
    </submittedName>
</protein>
<reference evidence="7 8" key="1">
    <citation type="submission" date="2019-11" db="EMBL/GenBank/DDBJ databases">
        <title>Venatorbacter sp. nov. a predator of Campylobacter and other Gram-negative bacteria.</title>
        <authorList>
            <person name="Saeedi A."/>
            <person name="Cummings N.J."/>
            <person name="Connerton I.F."/>
            <person name="Connerton P.L."/>
        </authorList>
    </citation>
    <scope>NUCLEOTIDE SEQUENCE [LARGE SCALE GENOMIC DNA]</scope>
    <source>
        <strain evidence="7">XL5</strain>
    </source>
</reference>
<evidence type="ECO:0000256" key="2">
    <source>
        <dbReference type="ARBA" id="ARBA00022692"/>
    </source>
</evidence>
<comment type="subcellular location">
    <subcellularLocation>
        <location evidence="1">Membrane</location>
        <topology evidence="1">Multi-pass membrane protein</topology>
    </subcellularLocation>
</comment>
<keyword evidence="8" id="KW-1185">Reference proteome</keyword>
<feature type="domain" description="EamA" evidence="6">
    <location>
        <begin position="11"/>
        <end position="141"/>
    </location>
</feature>
<dbReference type="PANTHER" id="PTHR22911:SF6">
    <property type="entry name" value="SOLUTE CARRIER FAMILY 35 MEMBER G1"/>
    <property type="match status" value="1"/>
</dbReference>
<evidence type="ECO:0000259" key="6">
    <source>
        <dbReference type="Pfam" id="PF00892"/>
    </source>
</evidence>
<proteinExistence type="predicted"/>
<dbReference type="Pfam" id="PF00892">
    <property type="entry name" value="EamA"/>
    <property type="match status" value="2"/>
</dbReference>
<dbReference type="EMBL" id="CP046056">
    <property type="protein sequence ID" value="QQD24927.1"/>
    <property type="molecule type" value="Genomic_DNA"/>
</dbReference>
<dbReference type="Gene3D" id="1.10.3730.20">
    <property type="match status" value="1"/>
</dbReference>
<sequence length="294" mass="31996">MAVRQHPVAGAALWMAAALVSFILMAVSGRELAASFSTFQILLIRSVIGVLLIGGLVWLTGWQQLRTHRVKAHLGRNIAHFAGQYGWFYGLGLISLAEVIALEFTTPVWTALLAALVLGERLTAPRWLALLFGIGGLLLILRPGAGVMHPAALAVLAGAMGYAAAYIFTKSLSGTDTPLCILFYMTLMQLPMSLIPLSLLPDQPQWLMPQGELWVWMVLVGVTAMSAHYCMTKAFQLADAGVVVPLDFLRLPLIAVVGFVFYGEALDVWVLLGALLMFGGNLINLRAEWRRQRA</sequence>
<evidence type="ECO:0000256" key="3">
    <source>
        <dbReference type="ARBA" id="ARBA00022989"/>
    </source>
</evidence>
<feature type="transmembrane region" description="Helical" evidence="5">
    <location>
        <begin position="151"/>
        <end position="169"/>
    </location>
</feature>
<dbReference type="KEGG" id="vcw:GJQ55_10790"/>
<keyword evidence="4 5" id="KW-0472">Membrane</keyword>
<evidence type="ECO:0000313" key="7">
    <source>
        <dbReference type="EMBL" id="QQD24927.1"/>
    </source>
</evidence>
<evidence type="ECO:0000256" key="5">
    <source>
        <dbReference type="SAM" id="Phobius"/>
    </source>
</evidence>
<evidence type="ECO:0000313" key="8">
    <source>
        <dbReference type="Proteomes" id="UP000596074"/>
    </source>
</evidence>
<dbReference type="GO" id="GO:0016020">
    <property type="term" value="C:membrane"/>
    <property type="evidence" value="ECO:0007669"/>
    <property type="project" value="UniProtKB-SubCell"/>
</dbReference>
<feature type="transmembrane region" description="Helical" evidence="5">
    <location>
        <begin position="127"/>
        <end position="145"/>
    </location>
</feature>
<evidence type="ECO:0000256" key="4">
    <source>
        <dbReference type="ARBA" id="ARBA00023136"/>
    </source>
</evidence>